<feature type="non-terminal residue" evidence="1">
    <location>
        <position position="85"/>
    </location>
</feature>
<dbReference type="PANTHER" id="PTHR47326">
    <property type="entry name" value="TRANSPOSABLE ELEMENT TC3 TRANSPOSASE-LIKE PROTEIN"/>
    <property type="match status" value="1"/>
</dbReference>
<dbReference type="PANTHER" id="PTHR47326:SF1">
    <property type="entry name" value="HTH PSQ-TYPE DOMAIN-CONTAINING PROTEIN"/>
    <property type="match status" value="1"/>
</dbReference>
<name>E2B4T9_HARSA</name>
<dbReference type="Proteomes" id="UP000008237">
    <property type="component" value="Unassembled WGS sequence"/>
</dbReference>
<dbReference type="GO" id="GO:0003676">
    <property type="term" value="F:nucleic acid binding"/>
    <property type="evidence" value="ECO:0007669"/>
    <property type="project" value="InterPro"/>
</dbReference>
<dbReference type="OMA" id="LQRWILC"/>
<sequence>QQQFSCTVWAGIIGNELIGPYFFEETLNGQNYVRFLGEELGHLLENVPFIIRQNMWFMHDGALAYFSRVARDHLNRNYSQRWIGR</sequence>
<dbReference type="EMBL" id="GL445640">
    <property type="protein sequence ID" value="EFN89291.1"/>
    <property type="molecule type" value="Genomic_DNA"/>
</dbReference>
<dbReference type="InterPro" id="IPR036397">
    <property type="entry name" value="RNaseH_sf"/>
</dbReference>
<dbReference type="InParanoid" id="E2B4T9"/>
<accession>E2B4T9</accession>
<protein>
    <recommendedName>
        <fullName evidence="3">Histone-lysine N-methyltransferase SETMAR</fullName>
    </recommendedName>
</protein>
<evidence type="ECO:0000313" key="1">
    <source>
        <dbReference type="EMBL" id="EFN89291.1"/>
    </source>
</evidence>
<reference evidence="1 2" key="1">
    <citation type="journal article" date="2010" name="Science">
        <title>Genomic comparison of the ants Camponotus floridanus and Harpegnathos saltator.</title>
        <authorList>
            <person name="Bonasio R."/>
            <person name="Zhang G."/>
            <person name="Ye C."/>
            <person name="Mutti N.S."/>
            <person name="Fang X."/>
            <person name="Qin N."/>
            <person name="Donahue G."/>
            <person name="Yang P."/>
            <person name="Li Q."/>
            <person name="Li C."/>
            <person name="Zhang P."/>
            <person name="Huang Z."/>
            <person name="Berger S.L."/>
            <person name="Reinberg D."/>
            <person name="Wang J."/>
            <person name="Liebig J."/>
        </authorList>
    </citation>
    <scope>NUCLEOTIDE SEQUENCE [LARGE SCALE GENOMIC DNA]</scope>
    <source>
        <strain evidence="1 2">R22 G/1</strain>
    </source>
</reference>
<keyword evidence="2" id="KW-1185">Reference proteome</keyword>
<proteinExistence type="predicted"/>
<dbReference type="AlphaFoldDB" id="E2B4T9"/>
<feature type="non-terminal residue" evidence="1">
    <location>
        <position position="1"/>
    </location>
</feature>
<evidence type="ECO:0000313" key="2">
    <source>
        <dbReference type="Proteomes" id="UP000008237"/>
    </source>
</evidence>
<dbReference type="Gene3D" id="3.30.420.10">
    <property type="entry name" value="Ribonuclease H-like superfamily/Ribonuclease H"/>
    <property type="match status" value="1"/>
</dbReference>
<evidence type="ECO:0008006" key="3">
    <source>
        <dbReference type="Google" id="ProtNLM"/>
    </source>
</evidence>
<organism evidence="2">
    <name type="scientific">Harpegnathos saltator</name>
    <name type="common">Jerdon's jumping ant</name>
    <dbReference type="NCBI Taxonomy" id="610380"/>
    <lineage>
        <taxon>Eukaryota</taxon>
        <taxon>Metazoa</taxon>
        <taxon>Ecdysozoa</taxon>
        <taxon>Arthropoda</taxon>
        <taxon>Hexapoda</taxon>
        <taxon>Insecta</taxon>
        <taxon>Pterygota</taxon>
        <taxon>Neoptera</taxon>
        <taxon>Endopterygota</taxon>
        <taxon>Hymenoptera</taxon>
        <taxon>Apocrita</taxon>
        <taxon>Aculeata</taxon>
        <taxon>Formicoidea</taxon>
        <taxon>Formicidae</taxon>
        <taxon>Ponerinae</taxon>
        <taxon>Ponerini</taxon>
        <taxon>Harpegnathos</taxon>
    </lineage>
</organism>
<gene>
    <name evidence="1" type="ORF">EAI_00035</name>
</gene>